<evidence type="ECO:0000313" key="2">
    <source>
        <dbReference type="EMBL" id="MCL9810105.1"/>
    </source>
</evidence>
<protein>
    <recommendedName>
        <fullName evidence="1">Lipocalin-like domain-containing protein</fullName>
    </recommendedName>
</protein>
<dbReference type="RefSeq" id="WP_250593494.1">
    <property type="nucleotide sequence ID" value="NZ_JAMLJM010000015.1"/>
</dbReference>
<evidence type="ECO:0000313" key="3">
    <source>
        <dbReference type="Proteomes" id="UP001317191"/>
    </source>
</evidence>
<feature type="domain" description="Lipocalin-like" evidence="1">
    <location>
        <begin position="30"/>
        <end position="113"/>
    </location>
</feature>
<keyword evidence="3" id="KW-1185">Reference proteome</keyword>
<proteinExistence type="predicted"/>
<organism evidence="2 3">
    <name type="scientific">Flavobacterium luminosum</name>
    <dbReference type="NCBI Taxonomy" id="2949086"/>
    <lineage>
        <taxon>Bacteria</taxon>
        <taxon>Pseudomonadati</taxon>
        <taxon>Bacteroidota</taxon>
        <taxon>Flavobacteriia</taxon>
        <taxon>Flavobacteriales</taxon>
        <taxon>Flavobacteriaceae</taxon>
        <taxon>Flavobacterium</taxon>
    </lineage>
</organism>
<dbReference type="Proteomes" id="UP001317191">
    <property type="component" value="Unassembled WGS sequence"/>
</dbReference>
<name>A0ABT0TRV2_9FLAO</name>
<reference evidence="2 3" key="1">
    <citation type="submission" date="2022-05" db="EMBL/GenBank/DDBJ databases">
        <title>Flavobacterium sp., isolated from activated sludge.</title>
        <authorList>
            <person name="Ran Q."/>
        </authorList>
    </citation>
    <scope>NUCLEOTIDE SEQUENCE [LARGE SCALE GENOMIC DNA]</scope>
    <source>
        <strain evidence="2 3">HXWNR70</strain>
    </source>
</reference>
<comment type="caution">
    <text evidence="2">The sequence shown here is derived from an EMBL/GenBank/DDBJ whole genome shotgun (WGS) entry which is preliminary data.</text>
</comment>
<gene>
    <name evidence="2" type="ORF">NAT50_12135</name>
</gene>
<accession>A0ABT0TRV2</accession>
<evidence type="ECO:0000259" key="1">
    <source>
        <dbReference type="Pfam" id="PF13648"/>
    </source>
</evidence>
<dbReference type="PROSITE" id="PS51257">
    <property type="entry name" value="PROKAR_LIPOPROTEIN"/>
    <property type="match status" value="1"/>
</dbReference>
<sequence length="131" mass="14846">MKTLIYFLLIIFLSGCTKNDDPKNNVPPELIGKWKIVEIYSSDGSSASWKSHDSGKIYDLWFKNRGEIIVSNMIESCQVGTFSISANNELIIQLPCIEKSTIPIVSLTNTNLVTNTTYIEYELTKYKKVTE</sequence>
<dbReference type="InterPro" id="IPR024311">
    <property type="entry name" value="Lipocalin-like"/>
</dbReference>
<dbReference type="EMBL" id="JAMLJM010000015">
    <property type="protein sequence ID" value="MCL9810105.1"/>
    <property type="molecule type" value="Genomic_DNA"/>
</dbReference>
<dbReference type="Pfam" id="PF13648">
    <property type="entry name" value="Lipocalin_4"/>
    <property type="match status" value="1"/>
</dbReference>